<dbReference type="EMBL" id="JBEPSH010000007">
    <property type="protein sequence ID" value="MET4578742.1"/>
    <property type="molecule type" value="Genomic_DNA"/>
</dbReference>
<proteinExistence type="predicted"/>
<accession>A0ABV2QDV7</accession>
<keyword evidence="2" id="KW-1185">Reference proteome</keyword>
<gene>
    <name evidence="1" type="ORF">ABIE13_003858</name>
</gene>
<protein>
    <submittedName>
        <fullName evidence="1">Uncharacterized protein</fullName>
    </submittedName>
</protein>
<reference evidence="1 2" key="1">
    <citation type="submission" date="2024-06" db="EMBL/GenBank/DDBJ databases">
        <title>Sorghum-associated microbial communities from plants grown in Nebraska, USA.</title>
        <authorList>
            <person name="Schachtman D."/>
        </authorList>
    </citation>
    <scope>NUCLEOTIDE SEQUENCE [LARGE SCALE GENOMIC DNA]</scope>
    <source>
        <strain evidence="1 2">2709</strain>
    </source>
</reference>
<name>A0ABV2QDV7_9BURK</name>
<sequence>MPSRPKSPPGERGVNDLASLSPKDAKVCLNTELSKFSRFSVIPAQAGIQGYLALGALSRRPTHLTASNPQLTSAVTGKGCAS</sequence>
<comment type="caution">
    <text evidence="1">The sequence shown here is derived from an EMBL/GenBank/DDBJ whole genome shotgun (WGS) entry which is preliminary data.</text>
</comment>
<organism evidence="1 2">
    <name type="scientific">Ottowia thiooxydans</name>
    <dbReference type="NCBI Taxonomy" id="219182"/>
    <lineage>
        <taxon>Bacteria</taxon>
        <taxon>Pseudomonadati</taxon>
        <taxon>Pseudomonadota</taxon>
        <taxon>Betaproteobacteria</taxon>
        <taxon>Burkholderiales</taxon>
        <taxon>Comamonadaceae</taxon>
        <taxon>Ottowia</taxon>
    </lineage>
</organism>
<evidence type="ECO:0000313" key="2">
    <source>
        <dbReference type="Proteomes" id="UP001549320"/>
    </source>
</evidence>
<evidence type="ECO:0000313" key="1">
    <source>
        <dbReference type="EMBL" id="MET4578742.1"/>
    </source>
</evidence>
<dbReference type="Proteomes" id="UP001549320">
    <property type="component" value="Unassembled WGS sequence"/>
</dbReference>